<dbReference type="Pfam" id="PF00271">
    <property type="entry name" value="Helicase_C"/>
    <property type="match status" value="1"/>
</dbReference>
<dbReference type="PANTHER" id="PTHR45626">
    <property type="entry name" value="TRANSCRIPTION TERMINATION FACTOR 2-RELATED"/>
    <property type="match status" value="1"/>
</dbReference>
<evidence type="ECO:0000259" key="6">
    <source>
        <dbReference type="PROSITE" id="PS51194"/>
    </source>
</evidence>
<feature type="region of interest" description="Disordered" evidence="4">
    <location>
        <begin position="605"/>
        <end position="652"/>
    </location>
</feature>
<dbReference type="GO" id="GO:0016787">
    <property type="term" value="F:hydrolase activity"/>
    <property type="evidence" value="ECO:0007669"/>
    <property type="project" value="UniProtKB-KW"/>
</dbReference>
<evidence type="ECO:0000256" key="1">
    <source>
        <dbReference type="ARBA" id="ARBA00022741"/>
    </source>
</evidence>
<keyword evidence="2" id="KW-0378">Hydrolase</keyword>
<evidence type="ECO:0000256" key="2">
    <source>
        <dbReference type="ARBA" id="ARBA00022801"/>
    </source>
</evidence>
<evidence type="ECO:0000313" key="7">
    <source>
        <dbReference type="EMBL" id="KAF4627544.1"/>
    </source>
</evidence>
<dbReference type="OrthoDB" id="448448at2759"/>
<dbReference type="InterPro" id="IPR014001">
    <property type="entry name" value="Helicase_ATP-bd"/>
</dbReference>
<dbReference type="CDD" id="cd18793">
    <property type="entry name" value="SF2_C_SNF"/>
    <property type="match status" value="1"/>
</dbReference>
<comment type="caution">
    <text evidence="7">The sequence shown here is derived from an EMBL/GenBank/DDBJ whole genome shotgun (WGS) entry which is preliminary data.</text>
</comment>
<dbReference type="PROSITE" id="PS51194">
    <property type="entry name" value="HELICASE_CTER"/>
    <property type="match status" value="1"/>
</dbReference>
<evidence type="ECO:0000259" key="5">
    <source>
        <dbReference type="PROSITE" id="PS51192"/>
    </source>
</evidence>
<gene>
    <name evidence="7" type="ORF">G7Y89_g10610</name>
</gene>
<name>A0A8H4RCF5_9HELO</name>
<dbReference type="SMART" id="SM00490">
    <property type="entry name" value="HELICc"/>
    <property type="match status" value="1"/>
</dbReference>
<dbReference type="InterPro" id="IPR027417">
    <property type="entry name" value="P-loop_NTPase"/>
</dbReference>
<protein>
    <submittedName>
        <fullName evidence="7">Uncharacterized protein</fullName>
    </submittedName>
</protein>
<accession>A0A8H4RCF5</accession>
<dbReference type="SUPFAM" id="SSF52540">
    <property type="entry name" value="P-loop containing nucleoside triphosphate hydrolases"/>
    <property type="match status" value="2"/>
</dbReference>
<feature type="domain" description="Helicase C-terminal" evidence="6">
    <location>
        <begin position="436"/>
        <end position="603"/>
    </location>
</feature>
<organism evidence="7 8">
    <name type="scientific">Cudoniella acicularis</name>
    <dbReference type="NCBI Taxonomy" id="354080"/>
    <lineage>
        <taxon>Eukaryota</taxon>
        <taxon>Fungi</taxon>
        <taxon>Dikarya</taxon>
        <taxon>Ascomycota</taxon>
        <taxon>Pezizomycotina</taxon>
        <taxon>Leotiomycetes</taxon>
        <taxon>Helotiales</taxon>
        <taxon>Tricladiaceae</taxon>
        <taxon>Cudoniella</taxon>
    </lineage>
</organism>
<keyword evidence="1" id="KW-0547">Nucleotide-binding</keyword>
<dbReference type="SMART" id="SM00487">
    <property type="entry name" value="DEXDc"/>
    <property type="match status" value="1"/>
</dbReference>
<keyword evidence="8" id="KW-1185">Reference proteome</keyword>
<dbReference type="Gene3D" id="3.40.50.300">
    <property type="entry name" value="P-loop containing nucleotide triphosphate hydrolases"/>
    <property type="match status" value="1"/>
</dbReference>
<dbReference type="InterPro" id="IPR000330">
    <property type="entry name" value="SNF2_N"/>
</dbReference>
<dbReference type="GO" id="GO:0005524">
    <property type="term" value="F:ATP binding"/>
    <property type="evidence" value="ECO:0007669"/>
    <property type="project" value="UniProtKB-KW"/>
</dbReference>
<reference evidence="7 8" key="1">
    <citation type="submission" date="2020-03" db="EMBL/GenBank/DDBJ databases">
        <title>Draft Genome Sequence of Cudoniella acicularis.</title>
        <authorList>
            <person name="Buettner E."/>
            <person name="Kellner H."/>
        </authorList>
    </citation>
    <scope>NUCLEOTIDE SEQUENCE [LARGE SCALE GENOMIC DNA]</scope>
    <source>
        <strain evidence="7 8">DSM 108380</strain>
    </source>
</reference>
<dbReference type="GO" id="GO:0005634">
    <property type="term" value="C:nucleus"/>
    <property type="evidence" value="ECO:0007669"/>
    <property type="project" value="TreeGrafter"/>
</dbReference>
<dbReference type="Gene3D" id="3.40.50.10810">
    <property type="entry name" value="Tandem AAA-ATPase domain"/>
    <property type="match status" value="1"/>
</dbReference>
<dbReference type="PANTHER" id="PTHR45626:SF52">
    <property type="entry name" value="SINGLE-STRANDED DNA-DEPENDENT ATPASE (EUROFUNG)"/>
    <property type="match status" value="1"/>
</dbReference>
<evidence type="ECO:0000256" key="4">
    <source>
        <dbReference type="SAM" id="MobiDB-lite"/>
    </source>
</evidence>
<dbReference type="CDD" id="cd18008">
    <property type="entry name" value="DEXDc_SHPRH-like"/>
    <property type="match status" value="1"/>
</dbReference>
<sequence length="652" mass="74676">MVELTLFSHQLAALQFMVTRELRSSDNEQYSMWEPEYHGVHVSFKHKISQIRQARMTMECRGGILADEMGMGKSLTLLALILHTLDKARGFKHSPNDPTSERETKRRSGAALLIAPKSTLHGWETQIKQHTLPGSVVVHIYHGRGTSATEKQLEKNDIILTTFGTVSSDFIKSEILHNISWFRIVLDEAHHIRNRTTRAFQAVEDLAAERRWCLTGTPVQNQLDDLFSLTQFLRFHPLENHANARKYILEPLGRGDKTALTNLRLAMREISLRRTKSDSDSKQKRQKVRIDVTLTSRERHHYISVRDKIRQIANNYKNLKSHALLLCVLYLRQLCSHGEPNLASLSEFLVTENSGLEFYTCSNCGDSIIVNPHSAHGQEPRTCGHRVCAECRLEENTHRSPYSLLPECCICQEPILSMFQDEGEEASELSLQSILRLEDPVDYAAESRPPISSKCRNRRTYQKACLVFSHWGKTLNCLENTLKEHDIRFVKMDGGSTREQRGMIIQQFQEERDIKVMLLTYASGSVGLNLATATRVHLLEPHWNPMVEAQAAARVDRLDQEKDIIIYHYVVKQSIEDHILQRQRNKILLAELSVSDTAEDNELKITSSKNDKRPRYKKRNLSWDVHSGAKQLPWNEQKKQPAGLDVQAPTDS</sequence>
<proteinExistence type="predicted"/>
<dbReference type="Proteomes" id="UP000566819">
    <property type="component" value="Unassembled WGS sequence"/>
</dbReference>
<keyword evidence="3" id="KW-0067">ATP-binding</keyword>
<dbReference type="PROSITE" id="PS51192">
    <property type="entry name" value="HELICASE_ATP_BIND_1"/>
    <property type="match status" value="1"/>
</dbReference>
<dbReference type="InterPro" id="IPR001650">
    <property type="entry name" value="Helicase_C-like"/>
</dbReference>
<dbReference type="Pfam" id="PF00176">
    <property type="entry name" value="SNF2-rel_dom"/>
    <property type="match status" value="1"/>
</dbReference>
<evidence type="ECO:0000313" key="8">
    <source>
        <dbReference type="Proteomes" id="UP000566819"/>
    </source>
</evidence>
<dbReference type="EMBL" id="JAAMPI010000951">
    <property type="protein sequence ID" value="KAF4627544.1"/>
    <property type="molecule type" value="Genomic_DNA"/>
</dbReference>
<evidence type="ECO:0000256" key="3">
    <source>
        <dbReference type="ARBA" id="ARBA00022840"/>
    </source>
</evidence>
<dbReference type="AlphaFoldDB" id="A0A8H4RCF5"/>
<dbReference type="GO" id="GO:0006281">
    <property type="term" value="P:DNA repair"/>
    <property type="evidence" value="ECO:0007669"/>
    <property type="project" value="TreeGrafter"/>
</dbReference>
<dbReference type="InterPro" id="IPR049730">
    <property type="entry name" value="SNF2/RAD54-like_C"/>
</dbReference>
<dbReference type="GO" id="GO:0008094">
    <property type="term" value="F:ATP-dependent activity, acting on DNA"/>
    <property type="evidence" value="ECO:0007669"/>
    <property type="project" value="TreeGrafter"/>
</dbReference>
<feature type="domain" description="Helicase ATP-binding" evidence="5">
    <location>
        <begin position="54"/>
        <end position="236"/>
    </location>
</feature>
<dbReference type="InterPro" id="IPR038718">
    <property type="entry name" value="SNF2-like_sf"/>
</dbReference>
<dbReference type="InterPro" id="IPR050628">
    <property type="entry name" value="SNF2_RAD54_helicase_TF"/>
</dbReference>